<dbReference type="AlphaFoldDB" id="A0AAN7TIH2"/>
<accession>A0AAN7TIH2</accession>
<feature type="compositionally biased region" description="Polar residues" evidence="1">
    <location>
        <begin position="551"/>
        <end position="568"/>
    </location>
</feature>
<sequence>MVLIQQEPQAVLVNSPSEITFTFTAVFGLSKYLPLYVQAHWARWIWTMPFLKRSRSQLVRNVTPTNGPDEGREGSENALSVAQLRHNDSDEPVTKTNRHQGRFENRRSILGRAKSTDTPRRINTIIDRPRTANRISEVDEDWEMPCRSLLAPEGETIAIQSGGDIYRFPTPSPRLPPQSSRTTPLGSSHLAASPGWSTPVGASRGFPAKPPPQRSYTSDHVATLDQRPILGDRALTALPQNPPSAHEVQANGRKKRPSWKALGALFGRKSAKPPVPDSFYKPQNNPNSMSPAARLYAQGNSNSVLNTSASPKPSLEGLHVTASPTLQPSRSPSLHRGMMRAEVRAHGDRQSFMPNVEAKTTRSPSGLGRELSTAQAKPLEVIQDEASLVSIAKDIPKKVPGRANGQTPQPVPDAVPRTPKLDTNIPDGGLDRYSVMFEKLLEPRRQSILERRQEKARKVPLSSCRKELPATPESLPSTTYTGLVPVANSVPKRSFTSPHLTRVPSLTIRTNSMQSRQAPQPKAVEVTIRRPATRSSTMPSFLSPTPPASSQPPKSSTIMASDLTASPDSSVICGENSLPPTPTSIATTTADHDGVTVLLHDPMPTVRHQPSGNGSEMTWALLGNNNNNNRSTDFIPAIPPAKKPLLRARNQPHISAQYPRVKSPADLERQIVQVSVARQVSVSRARRVVEKAHESKQPLRPRVVDLTAAQVWSRKSTYVCIESGEE</sequence>
<name>A0AAN7TIH2_9PEZI</name>
<evidence type="ECO:0000313" key="3">
    <source>
        <dbReference type="Proteomes" id="UP001310890"/>
    </source>
</evidence>
<feature type="compositionally biased region" description="Polar residues" evidence="1">
    <location>
        <begin position="281"/>
        <end position="290"/>
    </location>
</feature>
<evidence type="ECO:0000313" key="2">
    <source>
        <dbReference type="EMBL" id="KAK5118121.1"/>
    </source>
</evidence>
<feature type="compositionally biased region" description="Polar residues" evidence="1">
    <location>
        <begin position="177"/>
        <end position="186"/>
    </location>
</feature>
<reference evidence="2" key="1">
    <citation type="submission" date="2023-08" db="EMBL/GenBank/DDBJ databases">
        <title>Black Yeasts Isolated from many extreme environments.</title>
        <authorList>
            <person name="Coleine C."/>
            <person name="Stajich J.E."/>
            <person name="Selbmann L."/>
        </authorList>
    </citation>
    <scope>NUCLEOTIDE SEQUENCE</scope>
    <source>
        <strain evidence="2">CCFEE 5401</strain>
    </source>
</reference>
<organism evidence="2 3">
    <name type="scientific">Meristemomyces frigidus</name>
    <dbReference type="NCBI Taxonomy" id="1508187"/>
    <lineage>
        <taxon>Eukaryota</taxon>
        <taxon>Fungi</taxon>
        <taxon>Dikarya</taxon>
        <taxon>Ascomycota</taxon>
        <taxon>Pezizomycotina</taxon>
        <taxon>Dothideomycetes</taxon>
        <taxon>Dothideomycetidae</taxon>
        <taxon>Mycosphaerellales</taxon>
        <taxon>Teratosphaeriaceae</taxon>
        <taxon>Meristemomyces</taxon>
    </lineage>
</organism>
<evidence type="ECO:0000256" key="1">
    <source>
        <dbReference type="SAM" id="MobiDB-lite"/>
    </source>
</evidence>
<feature type="region of interest" description="Disordered" evidence="1">
    <location>
        <begin position="529"/>
        <end position="568"/>
    </location>
</feature>
<comment type="caution">
    <text evidence="2">The sequence shown here is derived from an EMBL/GenBank/DDBJ whole genome shotgun (WGS) entry which is preliminary data.</text>
</comment>
<feature type="region of interest" description="Disordered" evidence="1">
    <location>
        <begin position="398"/>
        <end position="427"/>
    </location>
</feature>
<dbReference type="Proteomes" id="UP001310890">
    <property type="component" value="Unassembled WGS sequence"/>
</dbReference>
<feature type="compositionally biased region" description="Polar residues" evidence="1">
    <location>
        <begin position="533"/>
        <end position="543"/>
    </location>
</feature>
<feature type="region of interest" description="Disordered" evidence="1">
    <location>
        <begin position="169"/>
        <end position="218"/>
    </location>
</feature>
<proteinExistence type="predicted"/>
<gene>
    <name evidence="2" type="ORF">LTR62_004168</name>
</gene>
<feature type="region of interest" description="Disordered" evidence="1">
    <location>
        <begin position="268"/>
        <end position="291"/>
    </location>
</feature>
<protein>
    <submittedName>
        <fullName evidence="2">Uncharacterized protein</fullName>
    </submittedName>
</protein>
<dbReference type="EMBL" id="JAVRRL010000003">
    <property type="protein sequence ID" value="KAK5118121.1"/>
    <property type="molecule type" value="Genomic_DNA"/>
</dbReference>